<evidence type="ECO:0000313" key="10">
    <source>
        <dbReference type="Proteomes" id="UP001430637"/>
    </source>
</evidence>
<sequence>MQYYTAPMEGLTDRIWRQAHQRWFGAPGAPARYYAPFLSPPENRVLIKKKMAELDPAANPGAPVIPQLLAKDGALAAWMVTELRRLGYTEVNLNFGCPSGTVTAKGKGAGMLRDPAKLEAFLDEFFSRTEGPVSVKTRLGVTRPEEFDAILDIYNRYPICELTIHPRVMRQLYRGEADRAAFAACLPRCRMPVCYNGDITTPAQLAALEAEHPALSGIMVGRGLIADPALLRQAVGGAPASKEELRGYLDELYHGYTALFGASSCAVSRMKAHWHYLICRFEGSEALEKQLRKAREGWEYEVVVNQIFTLPLK</sequence>
<dbReference type="PROSITE" id="PS01136">
    <property type="entry name" value="UPF0034"/>
    <property type="match status" value="1"/>
</dbReference>
<dbReference type="InterPro" id="IPR013785">
    <property type="entry name" value="Aldolase_TIM"/>
</dbReference>
<dbReference type="Pfam" id="PF01207">
    <property type="entry name" value="Dus"/>
    <property type="match status" value="1"/>
</dbReference>
<comment type="caution">
    <text evidence="9">The sequence shown here is derived from an EMBL/GenBank/DDBJ whole genome shotgun (WGS) entry which is preliminary data.</text>
</comment>
<evidence type="ECO:0000256" key="1">
    <source>
        <dbReference type="ARBA" id="ARBA00001917"/>
    </source>
</evidence>
<dbReference type="EMBL" id="JAJEQL010000030">
    <property type="protein sequence ID" value="MCC2200142.1"/>
    <property type="molecule type" value="Genomic_DNA"/>
</dbReference>
<reference evidence="9" key="1">
    <citation type="submission" date="2021-10" db="EMBL/GenBank/DDBJ databases">
        <title>Anaerobic single-cell dispensing facilitates the cultivation of human gut bacteria.</title>
        <authorList>
            <person name="Afrizal A."/>
        </authorList>
    </citation>
    <scope>NUCLEOTIDE SEQUENCE</scope>
    <source>
        <strain evidence="9">CLA-AA-H233</strain>
    </source>
</reference>
<gene>
    <name evidence="9" type="ORF">LKD23_10335</name>
</gene>
<evidence type="ECO:0000256" key="3">
    <source>
        <dbReference type="ARBA" id="ARBA00022643"/>
    </source>
</evidence>
<evidence type="ECO:0000256" key="5">
    <source>
        <dbReference type="ARBA" id="ARBA00022857"/>
    </source>
</evidence>
<evidence type="ECO:0000259" key="8">
    <source>
        <dbReference type="Pfam" id="PF01207"/>
    </source>
</evidence>
<feature type="domain" description="DUS-like FMN-binding" evidence="8">
    <location>
        <begin position="6"/>
        <end position="234"/>
    </location>
</feature>
<keyword evidence="4 7" id="KW-0819">tRNA processing</keyword>
<accession>A0ABS8FAI9</accession>
<dbReference type="InterPro" id="IPR001269">
    <property type="entry name" value="DUS_fam"/>
</dbReference>
<evidence type="ECO:0000256" key="7">
    <source>
        <dbReference type="PIRNR" id="PIRNR006621"/>
    </source>
</evidence>
<name>A0ABS8FAI9_9FIRM</name>
<comment type="cofactor">
    <cofactor evidence="1 7">
        <name>FMN</name>
        <dbReference type="ChEBI" id="CHEBI:58210"/>
    </cofactor>
</comment>
<comment type="similarity">
    <text evidence="7">Belongs to the dus family.</text>
</comment>
<dbReference type="PANTHER" id="PTHR45846:SF1">
    <property type="entry name" value="TRNA-DIHYDROURIDINE(47) SYNTHASE [NAD(P)(+)]-LIKE"/>
    <property type="match status" value="1"/>
</dbReference>
<organism evidence="9 10">
    <name type="scientific">Faecalibacterium butyricigenerans</name>
    <dbReference type="NCBI Taxonomy" id="1851427"/>
    <lineage>
        <taxon>Bacteria</taxon>
        <taxon>Bacillati</taxon>
        <taxon>Bacillota</taxon>
        <taxon>Clostridia</taxon>
        <taxon>Eubacteriales</taxon>
        <taxon>Oscillospiraceae</taxon>
        <taxon>Faecalibacterium</taxon>
    </lineage>
</organism>
<dbReference type="SUPFAM" id="SSF51395">
    <property type="entry name" value="FMN-linked oxidoreductases"/>
    <property type="match status" value="1"/>
</dbReference>
<dbReference type="Gene3D" id="3.20.20.70">
    <property type="entry name" value="Aldolase class I"/>
    <property type="match status" value="1"/>
</dbReference>
<dbReference type="RefSeq" id="WP_227621557.1">
    <property type="nucleotide sequence ID" value="NZ_JAJEQL010000030.1"/>
</dbReference>
<keyword evidence="6 7" id="KW-0560">Oxidoreductase</keyword>
<proteinExistence type="inferred from homology"/>
<keyword evidence="5" id="KW-0521">NADP</keyword>
<keyword evidence="3 7" id="KW-0288">FMN</keyword>
<keyword evidence="10" id="KW-1185">Reference proteome</keyword>
<dbReference type="PANTHER" id="PTHR45846">
    <property type="entry name" value="TRNA-DIHYDROURIDINE(47) SYNTHASE [NAD(P)(+)]-LIKE"/>
    <property type="match status" value="1"/>
</dbReference>
<evidence type="ECO:0000256" key="6">
    <source>
        <dbReference type="ARBA" id="ARBA00023002"/>
    </source>
</evidence>
<dbReference type="CDD" id="cd02801">
    <property type="entry name" value="DUS_like_FMN"/>
    <property type="match status" value="1"/>
</dbReference>
<dbReference type="InterPro" id="IPR018517">
    <property type="entry name" value="tRNA_hU_synthase_CS"/>
</dbReference>
<dbReference type="PIRSF" id="PIRSF006621">
    <property type="entry name" value="Dus"/>
    <property type="match status" value="1"/>
</dbReference>
<keyword evidence="2 7" id="KW-0285">Flavoprotein</keyword>
<evidence type="ECO:0000313" key="9">
    <source>
        <dbReference type="EMBL" id="MCC2200142.1"/>
    </source>
</evidence>
<evidence type="ECO:0000256" key="2">
    <source>
        <dbReference type="ARBA" id="ARBA00022630"/>
    </source>
</evidence>
<dbReference type="EC" id="1.3.1.-" evidence="7"/>
<dbReference type="Proteomes" id="UP001430637">
    <property type="component" value="Unassembled WGS sequence"/>
</dbReference>
<dbReference type="InterPro" id="IPR035587">
    <property type="entry name" value="DUS-like_FMN-bd"/>
</dbReference>
<evidence type="ECO:0000256" key="4">
    <source>
        <dbReference type="ARBA" id="ARBA00022694"/>
    </source>
</evidence>
<comment type="function">
    <text evidence="7">Catalyzes the synthesis of 5,6-dihydrouridine (D), a modified base found in the D-loop of most tRNAs, via the reduction of the C5-C6 double bond in target uridines.</text>
</comment>
<protein>
    <recommendedName>
        <fullName evidence="7">tRNA-dihydrouridine synthase</fullName>
        <ecNumber evidence="7">1.3.1.-</ecNumber>
    </recommendedName>
</protein>